<feature type="compositionally biased region" description="Acidic residues" evidence="2">
    <location>
        <begin position="641"/>
        <end position="665"/>
    </location>
</feature>
<evidence type="ECO:0000256" key="2">
    <source>
        <dbReference type="SAM" id="MobiDB-lite"/>
    </source>
</evidence>
<dbReference type="GO" id="GO:0071006">
    <property type="term" value="C:U2-type catalytic step 1 spliceosome"/>
    <property type="evidence" value="ECO:0007669"/>
    <property type="project" value="TreeGrafter"/>
</dbReference>
<dbReference type="GO" id="GO:0017070">
    <property type="term" value="F:U6 snRNA binding"/>
    <property type="evidence" value="ECO:0007669"/>
    <property type="project" value="TreeGrafter"/>
</dbReference>
<dbReference type="InterPro" id="IPR039171">
    <property type="entry name" value="Cwc2/Slt11"/>
</dbReference>
<proteinExistence type="predicted"/>
<dbReference type="GO" id="GO:0000974">
    <property type="term" value="C:Prp19 complex"/>
    <property type="evidence" value="ECO:0007669"/>
    <property type="project" value="TreeGrafter"/>
</dbReference>
<evidence type="ECO:0000256" key="1">
    <source>
        <dbReference type="ARBA" id="ARBA00022884"/>
    </source>
</evidence>
<feature type="compositionally biased region" description="Basic and acidic residues" evidence="2">
    <location>
        <begin position="629"/>
        <end position="640"/>
    </location>
</feature>
<feature type="compositionally biased region" description="Polar residues" evidence="2">
    <location>
        <begin position="709"/>
        <end position="725"/>
    </location>
</feature>
<dbReference type="Proteomes" id="UP000694414">
    <property type="component" value="Unplaced"/>
</dbReference>
<name>A0A8C8YLU9_PROSS</name>
<evidence type="ECO:0000313" key="3">
    <source>
        <dbReference type="Ensembl" id="ENSPSMP00000005848.1"/>
    </source>
</evidence>
<feature type="compositionally biased region" description="Basic and acidic residues" evidence="2">
    <location>
        <begin position="214"/>
        <end position="223"/>
    </location>
</feature>
<protein>
    <submittedName>
        <fullName evidence="3">Uncharacterized protein</fullName>
    </submittedName>
</protein>
<dbReference type="GO" id="GO:0036002">
    <property type="term" value="F:pre-mRNA binding"/>
    <property type="evidence" value="ECO:0007669"/>
    <property type="project" value="TreeGrafter"/>
</dbReference>
<feature type="region of interest" description="Disordered" evidence="2">
    <location>
        <begin position="602"/>
        <end position="875"/>
    </location>
</feature>
<dbReference type="PANTHER" id="PTHR14089">
    <property type="entry name" value="PRE-MRNA-SPLICING FACTOR RBM22"/>
    <property type="match status" value="1"/>
</dbReference>
<dbReference type="GO" id="GO:0071007">
    <property type="term" value="C:U2-type catalytic step 2 spliceosome"/>
    <property type="evidence" value="ECO:0007669"/>
    <property type="project" value="TreeGrafter"/>
</dbReference>
<feature type="compositionally biased region" description="Low complexity" evidence="2">
    <location>
        <begin position="829"/>
        <end position="843"/>
    </location>
</feature>
<keyword evidence="4" id="KW-1185">Reference proteome</keyword>
<keyword evidence="1" id="KW-0694">RNA-binding</keyword>
<feature type="compositionally biased region" description="Polar residues" evidence="2">
    <location>
        <begin position="853"/>
        <end position="868"/>
    </location>
</feature>
<dbReference type="GeneTree" id="ENSGT00390000002792"/>
<organism evidence="3 4">
    <name type="scientific">Prolemur simus</name>
    <name type="common">Greater bamboo lemur</name>
    <name type="synonym">Hapalemur simus</name>
    <dbReference type="NCBI Taxonomy" id="1328070"/>
    <lineage>
        <taxon>Eukaryota</taxon>
        <taxon>Metazoa</taxon>
        <taxon>Chordata</taxon>
        <taxon>Craniata</taxon>
        <taxon>Vertebrata</taxon>
        <taxon>Euteleostomi</taxon>
        <taxon>Mammalia</taxon>
        <taxon>Eutheria</taxon>
        <taxon>Euarchontoglires</taxon>
        <taxon>Primates</taxon>
        <taxon>Strepsirrhini</taxon>
        <taxon>Lemuriformes</taxon>
        <taxon>Lemuridae</taxon>
        <taxon>Prolemur</taxon>
    </lineage>
</organism>
<dbReference type="AlphaFoldDB" id="A0A8C8YLU9"/>
<accession>A0A8C8YLU9</accession>
<reference evidence="3" key="2">
    <citation type="submission" date="2025-09" db="UniProtKB">
        <authorList>
            <consortium name="Ensembl"/>
        </authorList>
    </citation>
    <scope>IDENTIFICATION</scope>
</reference>
<dbReference type="Ensembl" id="ENSPSMT00000006946.1">
    <property type="protein sequence ID" value="ENSPSMP00000005848.1"/>
    <property type="gene ID" value="ENSPSMG00000004446.1"/>
</dbReference>
<feature type="region of interest" description="Disordered" evidence="2">
    <location>
        <begin position="201"/>
        <end position="223"/>
    </location>
</feature>
<feature type="compositionally biased region" description="Polar residues" evidence="2">
    <location>
        <begin position="733"/>
        <end position="747"/>
    </location>
</feature>
<feature type="compositionally biased region" description="Polar residues" evidence="2">
    <location>
        <begin position="754"/>
        <end position="783"/>
    </location>
</feature>
<sequence length="1161" mass="129648">MEYEKSFMETKNLWMVSASERYMMDSDTERSGMDLPSASGVHLMMGEKHQEKIKSKRYVIDSDSEPCGMESDSERCGLTSTAEKCLMDAKTFQVYTDTEGLWMDSWSGRCTGDLDSDSVKHLTKAEYCQRASDLQRFWTGLRSESEGCWIDSEREQLDFDHSRCWDSSRKYQHRSARLQNRSEKYQDDLQKHWDNLERHQVDTNSKKLQTNSGNERHQNEFESERHLMRTEREQCLIQLENERLQEDEGRKRHLVESDSEKEHRIAFDSERHSLDPENEAQRLGARRKGNRPQGFWRPVFLPLPLGQEKKIKEQHSVQQIENRVSRIQLVRYLNDDKIVRLKKMSPTLSDKQESWQKLGKCSHNLSADPSILMDNKCHRNASHKISVYKSDCKDYRYTHSFQSSRCQMDPIRLLSAEGYTSDISAPDCHPTSTSPVSVVHPKIHRNNPHSLEMGTQICSKYLMDINNSPFHKCLMNSDDDSDPDCPLHLQILLDSKYSLSSKSVRHRKTSQHSPLSQSLDPKHPVGIHCPLHWEDSKYSLGSTSYLHCESCSALQNHIGSTITCAFPMNSQNTMGCHNIPGLYNVISTSNVANLGSESKYNLPFKPQNEANPENEAKPVSAGNLKHKANAKDKPLFKDETDHEDETDSENETDADDETDLEDEDNTKDKKDPEDKSDPDDTDPKSSDAENDADTNNGSDPSYDAGSTGGADSNSHSDPNNGTDPNSEPDPNIDNATNNDANSKYSTDPTEDTHTNNSDNVSGLDSGVDQDSTADSNSDTNPNYISGAPNGTGLDYTSGCNNSAGPRNDTIPGNDICPNIGPGPQNIRMSPNSPGPSSNGTGSPKDPASKYNARPSNATRHNNAIGPNNDTDRTYDTGRISVAGHKYAAAPNYDTNLDYVSGFTHEVGSRFLVNPKYIARNSYVGRPSFTDQILNVTDTNTTMTCNGTISPSYTAFTSYASDINHALRFTHFIVSTFVINPNYNAINTHNAHNFTSANNINNLPELELEFHPSLYIPNIVYGNSTTFAAGTNYTSIPDNLNTSKISDPSKLGGNHTIFDDHKFGAHLKDLARSMASASFKHASGSKDVLDAKESGFLKDFSRVHSPIAFKDPASLNFHANPNIPLPSLDIIVEAEPPDVVKFAISSGAVNHFFEVSLYKCRF</sequence>
<reference evidence="3" key="1">
    <citation type="submission" date="2025-08" db="UniProtKB">
        <authorList>
            <consortium name="Ensembl"/>
        </authorList>
    </citation>
    <scope>IDENTIFICATION</scope>
</reference>
<feature type="compositionally biased region" description="Basic and acidic residues" evidence="2">
    <location>
        <begin position="666"/>
        <end position="675"/>
    </location>
</feature>
<dbReference type="PANTHER" id="PTHR14089:SF19">
    <property type="entry name" value="TESTIS EXPRESSED GENE 16"/>
    <property type="match status" value="1"/>
</dbReference>
<evidence type="ECO:0000313" key="4">
    <source>
        <dbReference type="Proteomes" id="UP000694414"/>
    </source>
</evidence>